<gene>
    <name evidence="8" type="ORF">EV688_10912</name>
</gene>
<accession>A0A4R2KVQ5</accession>
<reference evidence="8 9" key="1">
    <citation type="submission" date="2019-03" db="EMBL/GenBank/DDBJ databases">
        <title>Genomic Encyclopedia of Type Strains, Phase IV (KMG-IV): sequencing the most valuable type-strain genomes for metagenomic binning, comparative biology and taxonomic classification.</title>
        <authorList>
            <person name="Goeker M."/>
        </authorList>
    </citation>
    <scope>NUCLEOTIDE SEQUENCE [LARGE SCALE GENOMIC DNA]</scope>
    <source>
        <strain evidence="8 9">DSM 23344</strain>
    </source>
</reference>
<dbReference type="Pfam" id="PF04002">
    <property type="entry name" value="RadC"/>
    <property type="match status" value="1"/>
</dbReference>
<dbReference type="GO" id="GO:0046872">
    <property type="term" value="F:metal ion binding"/>
    <property type="evidence" value="ECO:0007669"/>
    <property type="project" value="UniProtKB-KW"/>
</dbReference>
<keyword evidence="4" id="KW-0862">Zinc</keyword>
<dbReference type="PROSITE" id="PS01302">
    <property type="entry name" value="UPF0758"/>
    <property type="match status" value="1"/>
</dbReference>
<dbReference type="InterPro" id="IPR020891">
    <property type="entry name" value="UPF0758_CS"/>
</dbReference>
<keyword evidence="3" id="KW-0378">Hydrolase</keyword>
<evidence type="ECO:0000256" key="4">
    <source>
        <dbReference type="ARBA" id="ARBA00022833"/>
    </source>
</evidence>
<dbReference type="CDD" id="cd08071">
    <property type="entry name" value="MPN_DUF2466"/>
    <property type="match status" value="1"/>
</dbReference>
<dbReference type="OrthoDB" id="9804482at2"/>
<evidence type="ECO:0000256" key="3">
    <source>
        <dbReference type="ARBA" id="ARBA00022801"/>
    </source>
</evidence>
<protein>
    <submittedName>
        <fullName evidence="8">DNA replication and repair protein RadC</fullName>
    </submittedName>
</protein>
<dbReference type="InterPro" id="IPR010994">
    <property type="entry name" value="RuvA_2-like"/>
</dbReference>
<proteinExistence type="inferred from homology"/>
<dbReference type="PANTHER" id="PTHR30471:SF3">
    <property type="entry name" value="UPF0758 PROTEIN YEES-RELATED"/>
    <property type="match status" value="1"/>
</dbReference>
<dbReference type="InterPro" id="IPR025657">
    <property type="entry name" value="RadC_JAB"/>
</dbReference>
<sequence length="224" mass="24429">MAICDWPRGEGPRDKLLQRGAAALSDAELLAVLLRTGRAGCSALDLAMALLHRAGDLATLLAMDANALADEPGVGPGKYAMLQAAMELARRSVEQHLKQADVMSSPRRTRQFLQHHLAAREREIFSCLFLDSQHRLLRCEDLFFGTLDGAAVYPREVAVRALQYRAAAVIFAHNHPSGIAEPSAADRRITERLQAGLGLLDIRVLDHIIIGRGQAYSFAESGLL</sequence>
<dbReference type="NCBIfam" id="TIGR00608">
    <property type="entry name" value="radc"/>
    <property type="match status" value="1"/>
</dbReference>
<comment type="similarity">
    <text evidence="6">Belongs to the UPF0758 family.</text>
</comment>
<feature type="domain" description="MPN" evidence="7">
    <location>
        <begin position="102"/>
        <end position="224"/>
    </location>
</feature>
<keyword evidence="2" id="KW-0479">Metal-binding</keyword>
<name>A0A4R2KVQ5_9GAMM</name>
<evidence type="ECO:0000256" key="1">
    <source>
        <dbReference type="ARBA" id="ARBA00022670"/>
    </source>
</evidence>
<dbReference type="Pfam" id="PF20582">
    <property type="entry name" value="UPF0758_N"/>
    <property type="match status" value="1"/>
</dbReference>
<evidence type="ECO:0000256" key="6">
    <source>
        <dbReference type="RuleBase" id="RU003797"/>
    </source>
</evidence>
<dbReference type="AlphaFoldDB" id="A0A4R2KVQ5"/>
<dbReference type="InterPro" id="IPR046778">
    <property type="entry name" value="UPF0758_N"/>
</dbReference>
<dbReference type="SUPFAM" id="SSF47781">
    <property type="entry name" value="RuvA domain 2-like"/>
    <property type="match status" value="1"/>
</dbReference>
<keyword evidence="1" id="KW-0645">Protease</keyword>
<keyword evidence="5" id="KW-0482">Metalloprotease</keyword>
<dbReference type="GO" id="GO:0008237">
    <property type="term" value="F:metallopeptidase activity"/>
    <property type="evidence" value="ECO:0007669"/>
    <property type="project" value="UniProtKB-KW"/>
</dbReference>
<dbReference type="InterPro" id="IPR037518">
    <property type="entry name" value="MPN"/>
</dbReference>
<evidence type="ECO:0000313" key="8">
    <source>
        <dbReference type="EMBL" id="TCO75289.1"/>
    </source>
</evidence>
<evidence type="ECO:0000256" key="2">
    <source>
        <dbReference type="ARBA" id="ARBA00022723"/>
    </source>
</evidence>
<evidence type="ECO:0000256" key="5">
    <source>
        <dbReference type="ARBA" id="ARBA00023049"/>
    </source>
</evidence>
<dbReference type="PROSITE" id="PS50249">
    <property type="entry name" value="MPN"/>
    <property type="match status" value="1"/>
</dbReference>
<dbReference type="Proteomes" id="UP000294980">
    <property type="component" value="Unassembled WGS sequence"/>
</dbReference>
<keyword evidence="9" id="KW-1185">Reference proteome</keyword>
<evidence type="ECO:0000259" key="7">
    <source>
        <dbReference type="PROSITE" id="PS50249"/>
    </source>
</evidence>
<evidence type="ECO:0000313" key="9">
    <source>
        <dbReference type="Proteomes" id="UP000294980"/>
    </source>
</evidence>
<dbReference type="GO" id="GO:0006508">
    <property type="term" value="P:proteolysis"/>
    <property type="evidence" value="ECO:0007669"/>
    <property type="project" value="UniProtKB-KW"/>
</dbReference>
<comment type="caution">
    <text evidence="8">The sequence shown here is derived from an EMBL/GenBank/DDBJ whole genome shotgun (WGS) entry which is preliminary data.</text>
</comment>
<dbReference type="Gene3D" id="3.40.140.10">
    <property type="entry name" value="Cytidine Deaminase, domain 2"/>
    <property type="match status" value="1"/>
</dbReference>
<dbReference type="RefSeq" id="WP_117318392.1">
    <property type="nucleotide sequence ID" value="NZ_QQSW01000012.1"/>
</dbReference>
<dbReference type="PANTHER" id="PTHR30471">
    <property type="entry name" value="DNA REPAIR PROTEIN RADC"/>
    <property type="match status" value="1"/>
</dbReference>
<organism evidence="8 9">
    <name type="scientific">Chromatocurvus halotolerans</name>
    <dbReference type="NCBI Taxonomy" id="1132028"/>
    <lineage>
        <taxon>Bacteria</taxon>
        <taxon>Pseudomonadati</taxon>
        <taxon>Pseudomonadota</taxon>
        <taxon>Gammaproteobacteria</taxon>
        <taxon>Cellvibrionales</taxon>
        <taxon>Halieaceae</taxon>
        <taxon>Chromatocurvus</taxon>
    </lineage>
</organism>
<dbReference type="NCBIfam" id="NF000642">
    <property type="entry name" value="PRK00024.1"/>
    <property type="match status" value="1"/>
</dbReference>
<dbReference type="EMBL" id="SLWX01000009">
    <property type="protein sequence ID" value="TCO75289.1"/>
    <property type="molecule type" value="Genomic_DNA"/>
</dbReference>
<dbReference type="InterPro" id="IPR001405">
    <property type="entry name" value="UPF0758"/>
</dbReference>